<dbReference type="Proteomes" id="UP000221580">
    <property type="component" value="Unassembled WGS sequence"/>
</dbReference>
<comment type="caution">
    <text evidence="2">The sequence shown here is derived from an EMBL/GenBank/DDBJ whole genome shotgun (WGS) entry which is preliminary data.</text>
</comment>
<evidence type="ECO:0000313" key="3">
    <source>
        <dbReference type="Proteomes" id="UP000221580"/>
    </source>
</evidence>
<evidence type="ECO:0000313" key="2">
    <source>
        <dbReference type="EMBL" id="PFG61055.1"/>
    </source>
</evidence>
<reference evidence="2 3" key="2">
    <citation type="submission" date="2017-10" db="EMBL/GenBank/DDBJ databases">
        <title>Bacterial endophytes that colonize and modify switchgrass growth.</title>
        <authorList>
            <person name="Debolt S."/>
        </authorList>
    </citation>
    <scope>NUCLEOTIDE SEQUENCE [LARGE SCALE GENOMIC DNA]</scope>
    <source>
        <strain evidence="2 3">A2-S9</strain>
    </source>
</reference>
<protein>
    <submittedName>
        <fullName evidence="2">Uncharacterized protein DUF3757</fullName>
    </submittedName>
</protein>
<organism evidence="2 3">
    <name type="scientific">Pseudomonas poae</name>
    <dbReference type="NCBI Taxonomy" id="200451"/>
    <lineage>
        <taxon>Bacteria</taxon>
        <taxon>Pseudomonadati</taxon>
        <taxon>Pseudomonadota</taxon>
        <taxon>Gammaproteobacteria</taxon>
        <taxon>Pseudomonadales</taxon>
        <taxon>Pseudomonadaceae</taxon>
        <taxon>Pseudomonas</taxon>
    </lineage>
</organism>
<dbReference type="AlphaFoldDB" id="A0A7Z1GQS0"/>
<dbReference type="EMBL" id="PDJN01000003">
    <property type="protein sequence ID" value="PFG61055.1"/>
    <property type="molecule type" value="Genomic_DNA"/>
</dbReference>
<gene>
    <name evidence="2" type="ORF">DM05_5780</name>
</gene>
<name>A0A7Z1GQS0_9PSED</name>
<sequence>MNLNRGVCLWAMLAVTGQVFAQTFSCPKPADIHQYRMDNGGYHYVADGPADQKWVGENETAKELRMASLEFTAANYKPMNDERNSMPAVICDYSGAGYDAVRLVLKPVHQFSPAPNTFWEGNYCKANDNLKCMFNHQ</sequence>
<proteinExistence type="predicted"/>
<accession>A0A7Z1GQS0</accession>
<keyword evidence="1" id="KW-0732">Signal</keyword>
<evidence type="ECO:0000256" key="1">
    <source>
        <dbReference type="SAM" id="SignalP"/>
    </source>
</evidence>
<feature type="chain" id="PRO_5031475646" evidence="1">
    <location>
        <begin position="22"/>
        <end position="137"/>
    </location>
</feature>
<feature type="signal peptide" evidence="1">
    <location>
        <begin position="1"/>
        <end position="21"/>
    </location>
</feature>
<dbReference type="RefSeq" id="WP_193603419.1">
    <property type="nucleotide sequence ID" value="NZ_PDJN01000003.1"/>
</dbReference>
<reference evidence="2 3" key="1">
    <citation type="submission" date="2017-09" db="EMBL/GenBank/DDBJ databases">
        <authorList>
            <person name="DeBolt S."/>
            <person name="Huntemann M."/>
            <person name="Clum A."/>
            <person name="Pillay M."/>
            <person name="Palaniappan K."/>
            <person name="Varghese N."/>
            <person name="Mikhailova N."/>
            <person name="Stamatis D."/>
            <person name="Reddy T."/>
            <person name="Daum C."/>
            <person name="Shapiro N."/>
            <person name="Ivanova N."/>
            <person name="Kyrpides N."/>
            <person name="Woyke T."/>
        </authorList>
    </citation>
    <scope>NUCLEOTIDE SEQUENCE [LARGE SCALE GENOMIC DNA]</scope>
    <source>
        <strain evidence="2 3">A2-S9</strain>
    </source>
</reference>